<organism evidence="1 2">
    <name type="scientific">Metamycoplasma cloacale</name>
    <dbReference type="NCBI Taxonomy" id="92401"/>
    <lineage>
        <taxon>Bacteria</taxon>
        <taxon>Bacillati</taxon>
        <taxon>Mycoplasmatota</taxon>
        <taxon>Mycoplasmoidales</taxon>
        <taxon>Metamycoplasmataceae</taxon>
        <taxon>Metamycoplasma</taxon>
    </lineage>
</organism>
<evidence type="ECO:0000313" key="1">
    <source>
        <dbReference type="EMBL" id="AWX42484.1"/>
    </source>
</evidence>
<name>A0A2Z4LLF5_9BACT</name>
<evidence type="ECO:0000313" key="2">
    <source>
        <dbReference type="Proteomes" id="UP000249865"/>
    </source>
</evidence>
<dbReference type="EMBL" id="CP030103">
    <property type="protein sequence ID" value="AWX42484.1"/>
    <property type="molecule type" value="Genomic_DNA"/>
</dbReference>
<dbReference type="RefSeq" id="WP_029330492.1">
    <property type="nucleotide sequence ID" value="NZ_CP030103.1"/>
</dbReference>
<dbReference type="AlphaFoldDB" id="A0A2Z4LLF5"/>
<accession>A0A2Z4LLF5</accession>
<sequence>MKTKVKTKTNINELLTTEELKRGYSCLSKWKLFCLITNIIAAIILIIVVTLYIIYKHFDLINFLFKPFVLMIVVASLVIQLVVFNSKFYDNIKNVLAYLYAKTNLKRFKHWFAFVFISARAYTYKKHKKEWLKLVEKYKSEELIEKNE</sequence>
<dbReference type="Proteomes" id="UP000249865">
    <property type="component" value="Chromosome"/>
</dbReference>
<protein>
    <submittedName>
        <fullName evidence="1">Uncharacterized protein</fullName>
    </submittedName>
</protein>
<keyword evidence="2" id="KW-1185">Reference proteome</keyword>
<proteinExistence type="predicted"/>
<dbReference type="KEGG" id="mclo:DK849_00065"/>
<reference evidence="2" key="1">
    <citation type="submission" date="2018-06" db="EMBL/GenBank/DDBJ databases">
        <title>Complete genome sequences of Mycoplasma anatis, M. anseris and M. cloacale type strains.</title>
        <authorList>
            <person name="Grozner D."/>
            <person name="Forro B."/>
            <person name="Sulyok K.M."/>
            <person name="Marton S."/>
            <person name="Kreizinger Z."/>
            <person name="Banyai K."/>
            <person name="Gyuranecz M."/>
        </authorList>
    </citation>
    <scope>NUCLEOTIDE SEQUENCE [LARGE SCALE GENOMIC DNA]</scope>
    <source>
        <strain evidence="2">NCTC 10199</strain>
    </source>
</reference>
<gene>
    <name evidence="1" type="ORF">DK849_00065</name>
</gene>